<dbReference type="Pfam" id="PF05231">
    <property type="entry name" value="MASE1"/>
    <property type="match status" value="1"/>
</dbReference>
<feature type="transmembrane region" description="Helical" evidence="9">
    <location>
        <begin position="61"/>
        <end position="77"/>
    </location>
</feature>
<protein>
    <recommendedName>
        <fullName evidence="3">diguanylate cyclase</fullName>
        <ecNumber evidence="3">2.7.7.65</ecNumber>
    </recommendedName>
</protein>
<sequence length="479" mass="53918">MNPLNIGNLSLSSFRYLALISLWLLVWWAAMLMEYQPYISLWYPPAGLSLAAFILIGRRAFLPILAATLVAGFWMYLQENSSLSWLRQAQNSLTLGTAHAVAYGLGGFYFRCLVGSWDIQHIPQRILFFLVVIFLTTLLGAWLGLIAFYLIGTMSVSEVFNSWLTWWIGDLAGALVLTPFFMLLLGRMWKLDNSWLKPLNIRLSGEPLHQQLWSKKLGLMILLVAIVLTADYVYGHPAIAYFIFFLCVPQLWMVYTESLERGILSLALISVIIAAWFGAFGVDDHALTYQFALCLIAANTYFGVAVPSLLHQNKQLHQQTKTDNLTQVATRSYFLEQAELQLTGRRSRDFPVALMVFDLDEFKEINDNYGHLVGDQALIMAAQSIRAHIRQCDLIGRFGGDEFLLLLPDQNLQEAEKTAERLRQHLPAIPAGRELIQINASFGVVEIAPDESLTDALQRADNALLKAKRNGRNQVVSSA</sequence>
<feature type="transmembrane region" description="Helical" evidence="9">
    <location>
        <begin position="288"/>
        <end position="310"/>
    </location>
</feature>
<feature type="domain" description="GGDEF" evidence="10">
    <location>
        <begin position="350"/>
        <end position="479"/>
    </location>
</feature>
<feature type="transmembrane region" description="Helical" evidence="9">
    <location>
        <begin position="163"/>
        <end position="185"/>
    </location>
</feature>
<evidence type="ECO:0000313" key="11">
    <source>
        <dbReference type="EMBL" id="RUO52650.1"/>
    </source>
</evidence>
<dbReference type="Proteomes" id="UP000287198">
    <property type="component" value="Unassembled WGS sequence"/>
</dbReference>
<dbReference type="GO" id="GO:0005886">
    <property type="term" value="C:plasma membrane"/>
    <property type="evidence" value="ECO:0007669"/>
    <property type="project" value="UniProtKB-SubCell"/>
</dbReference>
<feature type="transmembrane region" description="Helical" evidence="9">
    <location>
        <begin position="97"/>
        <end position="114"/>
    </location>
</feature>
<dbReference type="GO" id="GO:0052621">
    <property type="term" value="F:diguanylate cyclase activity"/>
    <property type="evidence" value="ECO:0007669"/>
    <property type="project" value="UniProtKB-EC"/>
</dbReference>
<feature type="transmembrane region" description="Helical" evidence="9">
    <location>
        <begin position="239"/>
        <end position="255"/>
    </location>
</feature>
<feature type="transmembrane region" description="Helical" evidence="9">
    <location>
        <begin position="12"/>
        <end position="33"/>
    </location>
</feature>
<dbReference type="PROSITE" id="PS50887">
    <property type="entry name" value="GGDEF"/>
    <property type="match status" value="1"/>
</dbReference>
<evidence type="ECO:0000256" key="5">
    <source>
        <dbReference type="ARBA" id="ARBA00022692"/>
    </source>
</evidence>
<dbReference type="CDD" id="cd01949">
    <property type="entry name" value="GGDEF"/>
    <property type="match status" value="1"/>
</dbReference>
<feature type="transmembrane region" description="Helical" evidence="9">
    <location>
        <begin position="39"/>
        <end position="56"/>
    </location>
</feature>
<dbReference type="FunFam" id="3.30.70.270:FF:000001">
    <property type="entry name" value="Diguanylate cyclase domain protein"/>
    <property type="match status" value="1"/>
</dbReference>
<feature type="transmembrane region" description="Helical" evidence="9">
    <location>
        <begin position="217"/>
        <end position="233"/>
    </location>
</feature>
<comment type="catalytic activity">
    <reaction evidence="8">
        <text>2 GTP = 3',3'-c-di-GMP + 2 diphosphate</text>
        <dbReference type="Rhea" id="RHEA:24898"/>
        <dbReference type="ChEBI" id="CHEBI:33019"/>
        <dbReference type="ChEBI" id="CHEBI:37565"/>
        <dbReference type="ChEBI" id="CHEBI:58805"/>
        <dbReference type="EC" id="2.7.7.65"/>
    </reaction>
</comment>
<proteinExistence type="predicted"/>
<evidence type="ECO:0000259" key="10">
    <source>
        <dbReference type="PROSITE" id="PS50887"/>
    </source>
</evidence>
<evidence type="ECO:0000313" key="12">
    <source>
        <dbReference type="Proteomes" id="UP000287198"/>
    </source>
</evidence>
<dbReference type="InterPro" id="IPR000160">
    <property type="entry name" value="GGDEF_dom"/>
</dbReference>
<dbReference type="Pfam" id="PF00990">
    <property type="entry name" value="GGDEF"/>
    <property type="match status" value="1"/>
</dbReference>
<feature type="transmembrane region" description="Helical" evidence="9">
    <location>
        <begin position="126"/>
        <end position="151"/>
    </location>
</feature>
<dbReference type="AlphaFoldDB" id="A0A432XV97"/>
<dbReference type="PANTHER" id="PTHR45138:SF9">
    <property type="entry name" value="DIGUANYLATE CYCLASE DGCM-RELATED"/>
    <property type="match status" value="1"/>
</dbReference>
<reference evidence="12" key="1">
    <citation type="journal article" date="2018" name="Front. Microbiol.">
        <title>Genome-Based Analysis Reveals the Taxonomy and Diversity of the Family Idiomarinaceae.</title>
        <authorList>
            <person name="Liu Y."/>
            <person name="Lai Q."/>
            <person name="Shao Z."/>
        </authorList>
    </citation>
    <scope>NUCLEOTIDE SEQUENCE [LARGE SCALE GENOMIC DNA]</scope>
    <source>
        <strain evidence="12">BH195</strain>
    </source>
</reference>
<dbReference type="PANTHER" id="PTHR45138">
    <property type="entry name" value="REGULATORY COMPONENTS OF SENSORY TRANSDUCTION SYSTEM"/>
    <property type="match status" value="1"/>
</dbReference>
<dbReference type="InterPro" id="IPR007895">
    <property type="entry name" value="MASE1"/>
</dbReference>
<keyword evidence="12" id="KW-1185">Reference proteome</keyword>
<dbReference type="InterPro" id="IPR029787">
    <property type="entry name" value="Nucleotide_cyclase"/>
</dbReference>
<dbReference type="InterPro" id="IPR050469">
    <property type="entry name" value="Diguanylate_Cyclase"/>
</dbReference>
<feature type="transmembrane region" description="Helical" evidence="9">
    <location>
        <begin position="262"/>
        <end position="282"/>
    </location>
</feature>
<dbReference type="EC" id="2.7.7.65" evidence="3"/>
<keyword evidence="7 9" id="KW-0472">Membrane</keyword>
<evidence type="ECO:0000256" key="8">
    <source>
        <dbReference type="ARBA" id="ARBA00034247"/>
    </source>
</evidence>
<organism evidence="11 12">
    <name type="scientific">Pseudidiomarina halophila</name>
    <dbReference type="NCBI Taxonomy" id="1449799"/>
    <lineage>
        <taxon>Bacteria</taxon>
        <taxon>Pseudomonadati</taxon>
        <taxon>Pseudomonadota</taxon>
        <taxon>Gammaproteobacteria</taxon>
        <taxon>Alteromonadales</taxon>
        <taxon>Idiomarinaceae</taxon>
        <taxon>Pseudidiomarina</taxon>
    </lineage>
</organism>
<keyword evidence="5 9" id="KW-0812">Transmembrane</keyword>
<evidence type="ECO:0000256" key="6">
    <source>
        <dbReference type="ARBA" id="ARBA00022989"/>
    </source>
</evidence>
<evidence type="ECO:0000256" key="7">
    <source>
        <dbReference type="ARBA" id="ARBA00023136"/>
    </source>
</evidence>
<keyword evidence="4" id="KW-1003">Cell membrane</keyword>
<gene>
    <name evidence="11" type="ORF">CWI69_06320</name>
</gene>
<dbReference type="OrthoDB" id="9803824at2"/>
<dbReference type="NCBIfam" id="TIGR00254">
    <property type="entry name" value="GGDEF"/>
    <property type="match status" value="1"/>
</dbReference>
<name>A0A432XV97_9GAMM</name>
<dbReference type="SMART" id="SM00267">
    <property type="entry name" value="GGDEF"/>
    <property type="match status" value="1"/>
</dbReference>
<dbReference type="EMBL" id="PIPW01000002">
    <property type="protein sequence ID" value="RUO52650.1"/>
    <property type="molecule type" value="Genomic_DNA"/>
</dbReference>
<evidence type="ECO:0000256" key="2">
    <source>
        <dbReference type="ARBA" id="ARBA00004651"/>
    </source>
</evidence>
<evidence type="ECO:0000256" key="4">
    <source>
        <dbReference type="ARBA" id="ARBA00022475"/>
    </source>
</evidence>
<accession>A0A432XV97</accession>
<evidence type="ECO:0000256" key="3">
    <source>
        <dbReference type="ARBA" id="ARBA00012528"/>
    </source>
</evidence>
<evidence type="ECO:0000256" key="9">
    <source>
        <dbReference type="SAM" id="Phobius"/>
    </source>
</evidence>
<dbReference type="SUPFAM" id="SSF55073">
    <property type="entry name" value="Nucleotide cyclase"/>
    <property type="match status" value="1"/>
</dbReference>
<comment type="subcellular location">
    <subcellularLocation>
        <location evidence="2">Cell membrane</location>
        <topology evidence="2">Multi-pass membrane protein</topology>
    </subcellularLocation>
</comment>
<keyword evidence="6 9" id="KW-1133">Transmembrane helix</keyword>
<dbReference type="RefSeq" id="WP_126763009.1">
    <property type="nucleotide sequence ID" value="NZ_JBHLTZ010000012.1"/>
</dbReference>
<evidence type="ECO:0000256" key="1">
    <source>
        <dbReference type="ARBA" id="ARBA00001946"/>
    </source>
</evidence>
<dbReference type="Gene3D" id="3.30.70.270">
    <property type="match status" value="1"/>
</dbReference>
<comment type="caution">
    <text evidence="11">The sequence shown here is derived from an EMBL/GenBank/DDBJ whole genome shotgun (WGS) entry which is preliminary data.</text>
</comment>
<comment type="cofactor">
    <cofactor evidence="1">
        <name>Mg(2+)</name>
        <dbReference type="ChEBI" id="CHEBI:18420"/>
    </cofactor>
</comment>
<dbReference type="InterPro" id="IPR043128">
    <property type="entry name" value="Rev_trsase/Diguanyl_cyclase"/>
</dbReference>